<comment type="similarity">
    <text evidence="1">Belongs to the RelE toxin family.</text>
</comment>
<proteinExistence type="inferred from homology"/>
<dbReference type="InterPro" id="IPR035093">
    <property type="entry name" value="RelE/ParE_toxin_dom_sf"/>
</dbReference>
<dbReference type="PANTHER" id="PTHR33755">
    <property type="entry name" value="TOXIN PARE1-RELATED"/>
    <property type="match status" value="1"/>
</dbReference>
<gene>
    <name evidence="3" type="ORF">ABS765_00245</name>
</gene>
<comment type="caution">
    <text evidence="3">The sequence shown here is derived from an EMBL/GenBank/DDBJ whole genome shotgun (WGS) entry which is preliminary data.</text>
</comment>
<keyword evidence="2" id="KW-1277">Toxin-antitoxin system</keyword>
<dbReference type="Pfam" id="PF05016">
    <property type="entry name" value="ParE_toxin"/>
    <property type="match status" value="1"/>
</dbReference>
<keyword evidence="4" id="KW-1185">Reference proteome</keyword>
<dbReference type="InterPro" id="IPR051803">
    <property type="entry name" value="TA_system_RelE-like_toxin"/>
</dbReference>
<organism evidence="3 4">
    <name type="scientific">Chryseobacterium terrae</name>
    <dbReference type="NCBI Taxonomy" id="3163299"/>
    <lineage>
        <taxon>Bacteria</taxon>
        <taxon>Pseudomonadati</taxon>
        <taxon>Bacteroidota</taxon>
        <taxon>Flavobacteriia</taxon>
        <taxon>Flavobacteriales</taxon>
        <taxon>Weeksellaceae</taxon>
        <taxon>Chryseobacterium group</taxon>
        <taxon>Chryseobacterium</taxon>
    </lineage>
</organism>
<name>A0ABW8XY02_9FLAO</name>
<dbReference type="Gene3D" id="3.30.2310.20">
    <property type="entry name" value="RelE-like"/>
    <property type="match status" value="1"/>
</dbReference>
<dbReference type="EMBL" id="JBELPY010000001">
    <property type="protein sequence ID" value="MFL9832452.1"/>
    <property type="molecule type" value="Genomic_DNA"/>
</dbReference>
<accession>A0ABW8XY02</accession>
<dbReference type="InterPro" id="IPR007712">
    <property type="entry name" value="RelE/ParE_toxin"/>
</dbReference>
<protein>
    <submittedName>
        <fullName evidence="3">Type II toxin-antitoxin system RelE/ParE family toxin</fullName>
    </submittedName>
</protein>
<evidence type="ECO:0000256" key="1">
    <source>
        <dbReference type="ARBA" id="ARBA00006226"/>
    </source>
</evidence>
<sequence length="98" mass="11732">MVRIKWLKSATIDLKEIFDFISLDSKRYARFQIEKIQNKTEILKTGKITGKRVPEFDDDNVREIFEGNYRIIYRIISKNEIHILLVHHGAKDIIKRMK</sequence>
<evidence type="ECO:0000313" key="3">
    <source>
        <dbReference type="EMBL" id="MFL9832452.1"/>
    </source>
</evidence>
<evidence type="ECO:0000313" key="4">
    <source>
        <dbReference type="Proteomes" id="UP001629058"/>
    </source>
</evidence>
<reference evidence="3 4" key="1">
    <citation type="submission" date="2024-06" db="EMBL/GenBank/DDBJ databases">
        <authorList>
            <person name="Kaempfer P."/>
            <person name="Viver T."/>
        </authorList>
    </citation>
    <scope>NUCLEOTIDE SEQUENCE [LARGE SCALE GENOMIC DNA]</scope>
    <source>
        <strain evidence="3 4">ST-37</strain>
    </source>
</reference>
<dbReference type="PANTHER" id="PTHR33755:SF5">
    <property type="entry name" value="TYPE II TOXIN-ANTITOXIN SYSTEM RELE_PARE FAMILY TOXIN"/>
    <property type="match status" value="1"/>
</dbReference>
<dbReference type="SUPFAM" id="SSF143011">
    <property type="entry name" value="RelE-like"/>
    <property type="match status" value="1"/>
</dbReference>
<evidence type="ECO:0000256" key="2">
    <source>
        <dbReference type="ARBA" id="ARBA00022649"/>
    </source>
</evidence>
<dbReference type="RefSeq" id="WP_408086390.1">
    <property type="nucleotide sequence ID" value="NZ_JBELPY010000001.1"/>
</dbReference>
<dbReference type="Proteomes" id="UP001629058">
    <property type="component" value="Unassembled WGS sequence"/>
</dbReference>